<dbReference type="AlphaFoldDB" id="A0A5S4F010"/>
<dbReference type="PANTHER" id="PTHR43861">
    <property type="entry name" value="TRANS-ACONITATE 2-METHYLTRANSFERASE-RELATED"/>
    <property type="match status" value="1"/>
</dbReference>
<proteinExistence type="predicted"/>
<keyword evidence="2 4" id="KW-0808">Transferase</keyword>
<dbReference type="PANTHER" id="PTHR43861:SF1">
    <property type="entry name" value="TRANS-ACONITATE 2-METHYLTRANSFERASE"/>
    <property type="match status" value="1"/>
</dbReference>
<dbReference type="Proteomes" id="UP000309128">
    <property type="component" value="Unassembled WGS sequence"/>
</dbReference>
<keyword evidence="5" id="KW-1185">Reference proteome</keyword>
<organism evidence="4 5">
    <name type="scientific">Nonomuraea turkmeniaca</name>
    <dbReference type="NCBI Taxonomy" id="103838"/>
    <lineage>
        <taxon>Bacteria</taxon>
        <taxon>Bacillati</taxon>
        <taxon>Actinomycetota</taxon>
        <taxon>Actinomycetes</taxon>
        <taxon>Streptosporangiales</taxon>
        <taxon>Streptosporangiaceae</taxon>
        <taxon>Nonomuraea</taxon>
    </lineage>
</organism>
<dbReference type="RefSeq" id="WP_138672620.1">
    <property type="nucleotide sequence ID" value="NZ_VCKY01000242.1"/>
</dbReference>
<evidence type="ECO:0000313" key="5">
    <source>
        <dbReference type="Proteomes" id="UP000309128"/>
    </source>
</evidence>
<dbReference type="CDD" id="cd02440">
    <property type="entry name" value="AdoMet_MTases"/>
    <property type="match status" value="1"/>
</dbReference>
<dbReference type="EMBL" id="VCKY01000242">
    <property type="protein sequence ID" value="TMR09283.1"/>
    <property type="molecule type" value="Genomic_DNA"/>
</dbReference>
<sequence length="342" mass="36373">MNRRHRERLAEGTAFAVKKLSLSSIPILAPDREQQFTTPGSQGVITAMDVVNHDQFQAWNGAEGAAWAKSPKQGENRGFTETCLRLIAIAGIGPEDRVLDIGCGTGETTLLAARQATAGGAVGVDLSAPMLRRARRAAAAAGIGNVVFEQADAQIHSFPEGSFDVAISMYGVMFFADPVAAFANIGRALRPGGRLAVVCPQQPEECGWYVIPVAALLGVPPAPRDVVAQYPGERPAMFSLSDPARLHDVLVRAGFADASVEPARLPQDFGRTADEAAETLLASGPTRYLLEQDELLSWEEARARLEAALKPYESSAGVLLPGAQWLVTAHAPGSLGKRRQLS</sequence>
<comment type="caution">
    <text evidence="4">The sequence shown here is derived from an EMBL/GenBank/DDBJ whole genome shotgun (WGS) entry which is preliminary data.</text>
</comment>
<dbReference type="Gene3D" id="3.40.50.150">
    <property type="entry name" value="Vaccinia Virus protein VP39"/>
    <property type="match status" value="1"/>
</dbReference>
<evidence type="ECO:0000313" key="4">
    <source>
        <dbReference type="EMBL" id="TMR09283.1"/>
    </source>
</evidence>
<dbReference type="InterPro" id="IPR041698">
    <property type="entry name" value="Methyltransf_25"/>
</dbReference>
<reference evidence="4 5" key="1">
    <citation type="submission" date="2019-05" db="EMBL/GenBank/DDBJ databases">
        <title>Draft genome sequence of Nonomuraea turkmeniaca DSM 43926.</title>
        <authorList>
            <person name="Saricaoglu S."/>
            <person name="Isik K."/>
        </authorList>
    </citation>
    <scope>NUCLEOTIDE SEQUENCE [LARGE SCALE GENOMIC DNA]</scope>
    <source>
        <strain evidence="4 5">DSM 43926</strain>
    </source>
</reference>
<evidence type="ECO:0000256" key="1">
    <source>
        <dbReference type="ARBA" id="ARBA00022603"/>
    </source>
</evidence>
<evidence type="ECO:0000259" key="3">
    <source>
        <dbReference type="Pfam" id="PF13649"/>
    </source>
</evidence>
<name>A0A5S4F010_9ACTN</name>
<gene>
    <name evidence="4" type="ORF">ETD86_44285</name>
</gene>
<feature type="domain" description="Methyltransferase" evidence="3">
    <location>
        <begin position="98"/>
        <end position="193"/>
    </location>
</feature>
<dbReference type="GO" id="GO:0008168">
    <property type="term" value="F:methyltransferase activity"/>
    <property type="evidence" value="ECO:0007669"/>
    <property type="project" value="UniProtKB-KW"/>
</dbReference>
<protein>
    <submittedName>
        <fullName evidence="4">Class I SAM-dependent methyltransferase</fullName>
    </submittedName>
</protein>
<accession>A0A5S4F010</accession>
<dbReference type="OrthoDB" id="9777638at2"/>
<dbReference type="GO" id="GO:0032259">
    <property type="term" value="P:methylation"/>
    <property type="evidence" value="ECO:0007669"/>
    <property type="project" value="UniProtKB-KW"/>
</dbReference>
<keyword evidence="1 4" id="KW-0489">Methyltransferase</keyword>
<dbReference type="InterPro" id="IPR029063">
    <property type="entry name" value="SAM-dependent_MTases_sf"/>
</dbReference>
<dbReference type="SUPFAM" id="SSF53335">
    <property type="entry name" value="S-adenosyl-L-methionine-dependent methyltransferases"/>
    <property type="match status" value="1"/>
</dbReference>
<evidence type="ECO:0000256" key="2">
    <source>
        <dbReference type="ARBA" id="ARBA00022679"/>
    </source>
</evidence>
<dbReference type="Pfam" id="PF13649">
    <property type="entry name" value="Methyltransf_25"/>
    <property type="match status" value="1"/>
</dbReference>